<keyword evidence="10" id="KW-0175">Coiled coil</keyword>
<evidence type="ECO:0000256" key="2">
    <source>
        <dbReference type="ARBA" id="ARBA00022448"/>
    </source>
</evidence>
<feature type="transmembrane region" description="Helical" evidence="9">
    <location>
        <begin position="302"/>
        <end position="319"/>
    </location>
</feature>
<feature type="transmembrane region" description="Helical" evidence="9">
    <location>
        <begin position="12"/>
        <end position="28"/>
    </location>
</feature>
<evidence type="ECO:0000256" key="7">
    <source>
        <dbReference type="ARBA" id="ARBA00023136"/>
    </source>
</evidence>
<dbReference type="SUPFAM" id="SSF161270">
    <property type="entry name" value="PspA lactotransferrin-binding region"/>
    <property type="match status" value="1"/>
</dbReference>
<dbReference type="GO" id="GO:0005886">
    <property type="term" value="C:plasma membrane"/>
    <property type="evidence" value="ECO:0007669"/>
    <property type="project" value="UniProtKB-SubCell"/>
</dbReference>
<evidence type="ECO:0000313" key="12">
    <source>
        <dbReference type="EMBL" id="SLN18536.1"/>
    </source>
</evidence>
<keyword evidence="3" id="KW-1003">Cell membrane</keyword>
<evidence type="ECO:0000256" key="5">
    <source>
        <dbReference type="ARBA" id="ARBA00022692"/>
    </source>
</evidence>
<protein>
    <recommendedName>
        <fullName evidence="9">TRAP transporter small permease protein</fullName>
    </recommendedName>
</protein>
<name>A0A1X6YEC1_9RHOB</name>
<dbReference type="Proteomes" id="UP000193207">
    <property type="component" value="Unassembled WGS sequence"/>
</dbReference>
<evidence type="ECO:0000256" key="10">
    <source>
        <dbReference type="SAM" id="Coils"/>
    </source>
</evidence>
<feature type="coiled-coil region" evidence="10">
    <location>
        <begin position="108"/>
        <end position="170"/>
    </location>
</feature>
<feature type="transmembrane region" description="Helical" evidence="9">
    <location>
        <begin position="60"/>
        <end position="78"/>
    </location>
</feature>
<keyword evidence="7 9" id="KW-0472">Membrane</keyword>
<organism evidence="12 13">
    <name type="scientific">Roseovarius halotolerans</name>
    <dbReference type="NCBI Taxonomy" id="505353"/>
    <lineage>
        <taxon>Bacteria</taxon>
        <taxon>Pseudomonadati</taxon>
        <taxon>Pseudomonadota</taxon>
        <taxon>Alphaproteobacteria</taxon>
        <taxon>Rhodobacterales</taxon>
        <taxon>Roseobacteraceae</taxon>
        <taxon>Roseovarius</taxon>
    </lineage>
</organism>
<feature type="transmembrane region" description="Helical" evidence="9">
    <location>
        <begin position="269"/>
        <end position="290"/>
    </location>
</feature>
<comment type="caution">
    <text evidence="9">Lacks conserved residue(s) required for the propagation of feature annotation.</text>
</comment>
<comment type="function">
    <text evidence="9">Part of the tripartite ATP-independent periplasmic (TRAP) transport system.</text>
</comment>
<sequence length="418" mass="46682">MPSINFILPHWLYWGTLIVFPLFAMFMARRSTSGSYSLPIGYMILVTGGLLGLHRLYLRNFWGLLFIPIFFVILFANAQGRDAREIHSQAANVVSSAERVIARLEPQVDGADARIAKLQADLAEAEEGSLAQIRAERTLEKAQTTLETEAARLEEKRAELEEARPALEAAMQGRTFWSDVAFYAFLLICALVVLDAVLLPGMVRKARQRLAREEAEAQPDAPESLAGIEDAAANRLEEYEHEVPKGDLAHVGTGWTGAIDRLSFYAGEFVAYWAVIAVFAYYFEVVARYVFNSPSIWVHEGMYLMFGMQYLIAGAYAALTDAHVKVDVFYAAWSPLRKAVVDLFTSIFFFIFAGTLLATGWIFAMDATRVHEVSFSEWTIAYWPFKWAIVVGAVLLILQGIAKLARDIVAIRQSLQGA</sequence>
<evidence type="ECO:0000256" key="9">
    <source>
        <dbReference type="RuleBase" id="RU369079"/>
    </source>
</evidence>
<comment type="similarity">
    <text evidence="8 9">Belongs to the TRAP transporter small permease family.</text>
</comment>
<feature type="transmembrane region" description="Helical" evidence="9">
    <location>
        <begin position="34"/>
        <end position="53"/>
    </location>
</feature>
<feature type="transmembrane region" description="Helical" evidence="9">
    <location>
        <begin position="384"/>
        <end position="405"/>
    </location>
</feature>
<proteinExistence type="inferred from homology"/>
<evidence type="ECO:0000259" key="11">
    <source>
        <dbReference type="Pfam" id="PF04290"/>
    </source>
</evidence>
<dbReference type="InterPro" id="IPR007387">
    <property type="entry name" value="TRAP_DctQ"/>
</dbReference>
<keyword evidence="6 9" id="KW-1133">Transmembrane helix</keyword>
<feature type="transmembrane region" description="Helical" evidence="9">
    <location>
        <begin position="340"/>
        <end position="364"/>
    </location>
</feature>
<evidence type="ECO:0000256" key="6">
    <source>
        <dbReference type="ARBA" id="ARBA00022989"/>
    </source>
</evidence>
<evidence type="ECO:0000313" key="13">
    <source>
        <dbReference type="Proteomes" id="UP000193207"/>
    </source>
</evidence>
<dbReference type="OrthoDB" id="4250245at2"/>
<evidence type="ECO:0000256" key="1">
    <source>
        <dbReference type="ARBA" id="ARBA00004429"/>
    </source>
</evidence>
<gene>
    <name evidence="12" type="ORF">ROH8110_00576</name>
</gene>
<evidence type="ECO:0000256" key="8">
    <source>
        <dbReference type="ARBA" id="ARBA00038436"/>
    </source>
</evidence>
<dbReference type="Pfam" id="PF04290">
    <property type="entry name" value="DctQ"/>
    <property type="match status" value="1"/>
</dbReference>
<comment type="subunit">
    <text evidence="9">The complex comprises the extracytoplasmic solute receptor protein and the two transmembrane proteins.</text>
</comment>
<feature type="transmembrane region" description="Helical" evidence="9">
    <location>
        <begin position="180"/>
        <end position="203"/>
    </location>
</feature>
<feature type="domain" description="Tripartite ATP-independent periplasmic transporters DctQ component" evidence="11">
    <location>
        <begin position="283"/>
        <end position="408"/>
    </location>
</feature>
<keyword evidence="2 9" id="KW-0813">Transport</keyword>
<comment type="subcellular location">
    <subcellularLocation>
        <location evidence="1 9">Cell inner membrane</location>
        <topology evidence="1 9">Multi-pass membrane protein</topology>
    </subcellularLocation>
</comment>
<evidence type="ECO:0000256" key="4">
    <source>
        <dbReference type="ARBA" id="ARBA00022519"/>
    </source>
</evidence>
<dbReference type="EMBL" id="FWFU01000001">
    <property type="protein sequence ID" value="SLN18536.1"/>
    <property type="molecule type" value="Genomic_DNA"/>
</dbReference>
<dbReference type="GO" id="GO:0022857">
    <property type="term" value="F:transmembrane transporter activity"/>
    <property type="evidence" value="ECO:0007669"/>
    <property type="project" value="UniProtKB-UniRule"/>
</dbReference>
<accession>A0A1X6YEC1</accession>
<evidence type="ECO:0000256" key="3">
    <source>
        <dbReference type="ARBA" id="ARBA00022475"/>
    </source>
</evidence>
<keyword evidence="4 9" id="KW-0997">Cell inner membrane</keyword>
<dbReference type="PANTHER" id="PTHR35011">
    <property type="entry name" value="2,3-DIKETO-L-GULONATE TRAP TRANSPORTER SMALL PERMEASE PROTEIN YIAM"/>
    <property type="match status" value="1"/>
</dbReference>
<dbReference type="InterPro" id="IPR055348">
    <property type="entry name" value="DctQ"/>
</dbReference>
<dbReference type="PANTHER" id="PTHR35011:SF4">
    <property type="entry name" value="SLL1102 PROTEIN"/>
    <property type="match status" value="1"/>
</dbReference>
<keyword evidence="13" id="KW-1185">Reference proteome</keyword>
<keyword evidence="5 9" id="KW-0812">Transmembrane</keyword>
<reference evidence="12" key="1">
    <citation type="submission" date="2017-03" db="EMBL/GenBank/DDBJ databases">
        <authorList>
            <person name="Afonso C.L."/>
            <person name="Miller P.J."/>
            <person name="Scott M.A."/>
            <person name="Spackman E."/>
            <person name="Goraichik I."/>
            <person name="Dimitrov K.M."/>
            <person name="Suarez D.L."/>
            <person name="Swayne D.E."/>
        </authorList>
    </citation>
    <scope>NUCLEOTIDE SEQUENCE [LARGE SCALE GENOMIC DNA]</scope>
    <source>
        <strain evidence="12">CECT 8110</strain>
    </source>
</reference>
<dbReference type="AlphaFoldDB" id="A0A1X6YEC1"/>
<dbReference type="RefSeq" id="WP_085816253.1">
    <property type="nucleotide sequence ID" value="NZ_FWFU01000001.1"/>
</dbReference>